<name>A0A7X9NR63_9BIFI</name>
<dbReference type="EMBL" id="JABAGI010000007">
    <property type="protein sequence ID" value="NME62304.1"/>
    <property type="molecule type" value="Genomic_DNA"/>
</dbReference>
<comment type="caution">
    <text evidence="3">The sequence shown here is derived from an EMBL/GenBank/DDBJ whole genome shotgun (WGS) entry which is preliminary data.</text>
</comment>
<gene>
    <name evidence="3" type="ORF">HF844_05765</name>
</gene>
<sequence length="394" mass="44475">MVQDNKKGKKSRRSKSGKNSRTPGDAAEALEILRRFVVRARRVEAHSMVRDRSVDRYAKPAMRIEFQNESPGRIREVLPDQEIFESLAARVRPCFLGQEPIYLNKVFDSIYLLLDGRRLPEKDSELLDACRNDFRNLLNKEGGHYFARVFDEAGNPKSVVLSDLSIGDGWLYGDLVHADPKGEKAEAMKLPYRERFFAAISLFSMLAVIIVRLLGIVTDLNKRFGFGIDAKAWEEQVILTDQDDEIVSQKMVLLPYDTKLDEGVDPSTLPGAVDATSLTEFRRAIQPECAADAFFLHEKETIGEFHAIYSWKNGILTVLVADALLLEFDTTKKHGAEVYVNSSFTPNAEAVKRLLPTVRKSDLVRIVTPYRDGKNLYAIYPLAMAADDMKPDRG</sequence>
<feature type="transmembrane region" description="Helical" evidence="2">
    <location>
        <begin position="196"/>
        <end position="215"/>
    </location>
</feature>
<feature type="region of interest" description="Disordered" evidence="1">
    <location>
        <begin position="1"/>
        <end position="25"/>
    </location>
</feature>
<dbReference type="AlphaFoldDB" id="A0A7X9NR63"/>
<keyword evidence="2" id="KW-0812">Transmembrane</keyword>
<evidence type="ECO:0000313" key="3">
    <source>
        <dbReference type="EMBL" id="NME62304.1"/>
    </source>
</evidence>
<protein>
    <submittedName>
        <fullName evidence="3">Uncharacterized protein</fullName>
    </submittedName>
</protein>
<evidence type="ECO:0000256" key="2">
    <source>
        <dbReference type="SAM" id="Phobius"/>
    </source>
</evidence>
<evidence type="ECO:0000256" key="1">
    <source>
        <dbReference type="SAM" id="MobiDB-lite"/>
    </source>
</evidence>
<evidence type="ECO:0000313" key="4">
    <source>
        <dbReference type="Proteomes" id="UP000588369"/>
    </source>
</evidence>
<accession>A0A7X9NR63</accession>
<reference evidence="3 4" key="1">
    <citation type="submission" date="2020-04" db="EMBL/GenBank/DDBJ databases">
        <authorList>
            <person name="Hitch T.C.A."/>
            <person name="Wylensek D."/>
            <person name="Clavel T."/>
        </authorList>
    </citation>
    <scope>NUCLEOTIDE SEQUENCE [LARGE SCALE GENOMIC DNA]</scope>
    <source>
        <strain evidence="3 4">BSM-130-P53-3C</strain>
    </source>
</reference>
<keyword evidence="2" id="KW-0472">Membrane</keyword>
<dbReference type="RefSeq" id="WP_168984255.1">
    <property type="nucleotide sequence ID" value="NZ_JABAGI010000007.1"/>
</dbReference>
<proteinExistence type="predicted"/>
<organism evidence="3 4">
    <name type="scientific">Bifidobacterium thermophilum</name>
    <dbReference type="NCBI Taxonomy" id="33905"/>
    <lineage>
        <taxon>Bacteria</taxon>
        <taxon>Bacillati</taxon>
        <taxon>Actinomycetota</taxon>
        <taxon>Actinomycetes</taxon>
        <taxon>Bifidobacteriales</taxon>
        <taxon>Bifidobacteriaceae</taxon>
        <taxon>Bifidobacterium</taxon>
    </lineage>
</organism>
<feature type="compositionally biased region" description="Basic residues" evidence="1">
    <location>
        <begin position="7"/>
        <end position="18"/>
    </location>
</feature>
<dbReference type="Proteomes" id="UP000588369">
    <property type="component" value="Unassembled WGS sequence"/>
</dbReference>
<keyword evidence="2" id="KW-1133">Transmembrane helix</keyword>